<feature type="compositionally biased region" description="Polar residues" evidence="4">
    <location>
        <begin position="519"/>
        <end position="532"/>
    </location>
</feature>
<feature type="compositionally biased region" description="Acidic residues" evidence="4">
    <location>
        <begin position="767"/>
        <end position="778"/>
    </location>
</feature>
<feature type="compositionally biased region" description="Acidic residues" evidence="4">
    <location>
        <begin position="851"/>
        <end position="864"/>
    </location>
</feature>
<evidence type="ECO:0000256" key="1">
    <source>
        <dbReference type="ARBA" id="ARBA00004123"/>
    </source>
</evidence>
<evidence type="ECO:0000256" key="4">
    <source>
        <dbReference type="SAM" id="MobiDB-lite"/>
    </source>
</evidence>
<gene>
    <name evidence="5" type="ORF">DMN91_010937</name>
</gene>
<dbReference type="PANTHER" id="PTHR14396">
    <property type="entry name" value="CLASPIN"/>
    <property type="match status" value="1"/>
</dbReference>
<evidence type="ECO:0000256" key="3">
    <source>
        <dbReference type="ARBA" id="ARBA00023242"/>
    </source>
</evidence>
<feature type="compositionally biased region" description="Polar residues" evidence="4">
    <location>
        <begin position="423"/>
        <end position="433"/>
    </location>
</feature>
<dbReference type="GO" id="GO:0005634">
    <property type="term" value="C:nucleus"/>
    <property type="evidence" value="ECO:0007669"/>
    <property type="project" value="UniProtKB-SubCell"/>
</dbReference>
<reference evidence="5" key="1">
    <citation type="journal article" date="2018" name="Genome Res.">
        <title>The genomic architecture and molecular evolution of ant odorant receptors.</title>
        <authorList>
            <person name="McKenzie S.K."/>
            <person name="Kronauer D.J.C."/>
        </authorList>
    </citation>
    <scope>NUCLEOTIDE SEQUENCE [LARGE SCALE GENOMIC DNA]</scope>
    <source>
        <strain evidence="5">Clonal line C1</strain>
    </source>
</reference>
<dbReference type="InterPro" id="IPR024146">
    <property type="entry name" value="Claspin"/>
</dbReference>
<feature type="compositionally biased region" description="Basic and acidic residues" evidence="4">
    <location>
        <begin position="277"/>
        <end position="305"/>
    </location>
</feature>
<dbReference type="PANTHER" id="PTHR14396:SF10">
    <property type="entry name" value="CLASPIN"/>
    <property type="match status" value="1"/>
</dbReference>
<feature type="region of interest" description="Disordered" evidence="4">
    <location>
        <begin position="386"/>
        <end position="433"/>
    </location>
</feature>
<name>A0A3L8DAH6_OOCBI</name>
<feature type="region of interest" description="Disordered" evidence="4">
    <location>
        <begin position="707"/>
        <end position="893"/>
    </location>
</feature>
<protein>
    <recommendedName>
        <fullName evidence="6">Claspin</fullName>
    </recommendedName>
</protein>
<dbReference type="EMBL" id="QOIP01000011">
    <property type="protein sequence ID" value="RLU16869.1"/>
    <property type="molecule type" value="Genomic_DNA"/>
</dbReference>
<feature type="compositionally biased region" description="Basic and acidic residues" evidence="4">
    <location>
        <begin position="399"/>
        <end position="419"/>
    </location>
</feature>
<feature type="compositionally biased region" description="Basic and acidic residues" evidence="4">
    <location>
        <begin position="315"/>
        <end position="330"/>
    </location>
</feature>
<accession>A0A3L8DAH6</accession>
<feature type="region of interest" description="Disordered" evidence="4">
    <location>
        <begin position="1428"/>
        <end position="1469"/>
    </location>
</feature>
<keyword evidence="2" id="KW-0597">Phosphoprotein</keyword>
<evidence type="ECO:0000313" key="5">
    <source>
        <dbReference type="EMBL" id="RLU16869.1"/>
    </source>
</evidence>
<dbReference type="OrthoDB" id="5859781at2759"/>
<feature type="compositionally biased region" description="Basic and acidic residues" evidence="4">
    <location>
        <begin position="707"/>
        <end position="720"/>
    </location>
</feature>
<feature type="region of interest" description="Disordered" evidence="4">
    <location>
        <begin position="1341"/>
        <end position="1373"/>
    </location>
</feature>
<feature type="compositionally biased region" description="Acidic residues" evidence="4">
    <location>
        <begin position="261"/>
        <end position="270"/>
    </location>
</feature>
<feature type="region of interest" description="Disordered" evidence="4">
    <location>
        <begin position="1117"/>
        <end position="1150"/>
    </location>
</feature>
<reference evidence="5" key="2">
    <citation type="submission" date="2018-07" db="EMBL/GenBank/DDBJ databases">
        <authorList>
            <person name="Mckenzie S.K."/>
            <person name="Kronauer D.J.C."/>
        </authorList>
    </citation>
    <scope>NUCLEOTIDE SEQUENCE</scope>
    <source>
        <strain evidence="5">Clonal line C1</strain>
    </source>
</reference>
<feature type="compositionally biased region" description="Acidic residues" evidence="4">
    <location>
        <begin position="721"/>
        <end position="732"/>
    </location>
</feature>
<feature type="compositionally biased region" description="Acidic residues" evidence="4">
    <location>
        <begin position="798"/>
        <end position="815"/>
    </location>
</feature>
<comment type="subcellular location">
    <subcellularLocation>
        <location evidence="1">Nucleus</location>
    </subcellularLocation>
</comment>
<feature type="compositionally biased region" description="Polar residues" evidence="4">
    <location>
        <begin position="825"/>
        <end position="834"/>
    </location>
</feature>
<feature type="compositionally biased region" description="Basic and acidic residues" evidence="4">
    <location>
        <begin position="501"/>
        <end position="510"/>
    </location>
</feature>
<dbReference type="GO" id="GO:0033314">
    <property type="term" value="P:mitotic DNA replication checkpoint signaling"/>
    <property type="evidence" value="ECO:0007669"/>
    <property type="project" value="TreeGrafter"/>
</dbReference>
<feature type="compositionally biased region" description="Basic and acidic residues" evidence="4">
    <location>
        <begin position="836"/>
        <end position="850"/>
    </location>
</feature>
<evidence type="ECO:0008006" key="6">
    <source>
        <dbReference type="Google" id="ProtNLM"/>
    </source>
</evidence>
<organism evidence="5">
    <name type="scientific">Ooceraea biroi</name>
    <name type="common">Clonal raider ant</name>
    <name type="synonym">Cerapachys biroi</name>
    <dbReference type="NCBI Taxonomy" id="2015173"/>
    <lineage>
        <taxon>Eukaryota</taxon>
        <taxon>Metazoa</taxon>
        <taxon>Ecdysozoa</taxon>
        <taxon>Arthropoda</taxon>
        <taxon>Hexapoda</taxon>
        <taxon>Insecta</taxon>
        <taxon>Pterygota</taxon>
        <taxon>Neoptera</taxon>
        <taxon>Endopterygota</taxon>
        <taxon>Hymenoptera</taxon>
        <taxon>Apocrita</taxon>
        <taxon>Aculeata</taxon>
        <taxon>Formicoidea</taxon>
        <taxon>Formicidae</taxon>
        <taxon>Dorylinae</taxon>
        <taxon>Ooceraea</taxon>
    </lineage>
</organism>
<sequence length="1469" mass="167875">MMDTVTACSVTDVTEVDSQNDLSEKEHSVSNNDSDVSKVLLKSNNKEEVHKENVEENLKNVCNTTLFNGNVDNNREKLQIIEITNLADDNYQDNGLEVDKYGENKLRANVTFISEDDVNNTTKNRFLASVASDSEEETNNYEKLDDNNAEKLQIIETSNLPDNYQDNGMNLDKLKENKLRANVTCISEDDDNTTKNRFLDFVDSDSEEETNNYDKSVTTNVKHIPEPSEYLQIAKYKKRNKSLRIIDSESEDDIKTNSADDSPETIEETDTSILIDSKSKGKQKEAGHKSVDGDISKKDVKENSIKKRKGSIRASKNEAMRQIHSESQRLLRETRISLPYHRPRQRTLEEFLNRKRLILPKGGSMARKMKTSALLVSQVIEERQKEHFFSSSDSEDEMEHLNSKSTTSKEKSSSRDKSDALPQPTSIERNQDLQRSCVSRKLFDPDCKNTTSEIFDDSHDEQESTEQIIEAIFTALDAEKSVTDEKKQDVNEIRDDEEVGEELRSKERATSDATSSTSNDCIVQNNENNGRQTDCVEVTDVSQSAISVGDTPSESRIDASAEEDETSDGHVLGLPLPTFADDIVTDRDRLLPEFIPDKVTLKGSPGTIIDLTHDVKPNKKGVNALLDRFFSKHFTTKKKADDNESEVTVIRLQDTENGPVPIKEALPYKLSPIDEHPELSKPGVQRRRLQEDLKLQMTLISNERWKQKMTEQEVEEKKTWDEEEESDYDFDEQEKAKNLELSESGESEPEEDDVCLEDKKRRKCLFADDEAEVTDDEGSNIGAQEADNESDTDREIETDQEEEEEREHEDLDADVEDKSEPDFQGTDNTRTNIVKNKRDKETKELMHEFQDLSDMDANDLENESDPIKNIMTNVDASKKHSEGSDSMSEDEWNTPVRQQNIEVCTKSQTCKTPLVKTSMLDFVSPITQLSVLNTTLDSVKKDSPEKNKYMVDKHESISMESTQNDESFEHASGIRSKTISKKRLFDDIGEETIDDEYLMKLCSGKFESMPSADLSLKDPSSQFDVTRSSQLSELFSGNLNTKSADVKQSKTIEETDNEISRSMKVMLAEDSNKSVNCAEEKEVSATDSKLKLTIASSDDDDQLDNADTLFKPKRRSMKKLILSDSEEEEDAQKSYDEESDNADNENAEQYVYYDSEENEMIIAPEKDIKKVAADFLEEEAELSGSDWDSVDEDEKDLDKLEFEDGDDEHIDEHKVRDELGKIHMKQMLDEDKREVRLLKELLFEDGDLHTDGTGRERKFKWRNIDKIEDNEQFRVPDENDGWVDEQEDEEEAKWSKFRRERDKFIEERKQCSSTDVEDDLHDSKMFKLGVEALKKIENDKLKKQQDVSSDRIDASEEMEPIMPRSMTDLLGGSIMGKKSQKLHNIMKKRSYLARGEQSLARLASLAKQGDSISHMVNSRKCVFQYVEPRTNDMSNAEVKTGEEDQASQDRPQKRKNTSDFPLATKKRRK</sequence>
<dbReference type="Proteomes" id="UP000279307">
    <property type="component" value="Chromosome 11"/>
</dbReference>
<evidence type="ECO:0000256" key="2">
    <source>
        <dbReference type="ARBA" id="ARBA00022553"/>
    </source>
</evidence>
<keyword evidence="3" id="KW-0539">Nucleus</keyword>
<feature type="compositionally biased region" description="Polar residues" evidence="4">
    <location>
        <begin position="540"/>
        <end position="552"/>
    </location>
</feature>
<feature type="region of interest" description="Disordered" evidence="4">
    <location>
        <begin position="481"/>
        <end position="571"/>
    </location>
</feature>
<feature type="compositionally biased region" description="Acidic residues" evidence="4">
    <location>
        <begin position="1137"/>
        <end position="1146"/>
    </location>
</feature>
<feature type="region of interest" description="Disordered" evidence="4">
    <location>
        <begin position="252"/>
        <end position="330"/>
    </location>
</feature>
<comment type="caution">
    <text evidence="5">The sequence shown here is derived from an EMBL/GenBank/DDBJ whole genome shotgun (WGS) entry which is preliminary data.</text>
</comment>
<feature type="compositionally biased region" description="Basic and acidic residues" evidence="4">
    <location>
        <begin position="1341"/>
        <end position="1354"/>
    </location>
</feature>
<feature type="compositionally biased region" description="Basic and acidic residues" evidence="4">
    <location>
        <begin position="481"/>
        <end position="493"/>
    </location>
</feature>
<dbReference type="GO" id="GO:0007095">
    <property type="term" value="P:mitotic G2 DNA damage checkpoint signaling"/>
    <property type="evidence" value="ECO:0007669"/>
    <property type="project" value="TreeGrafter"/>
</dbReference>
<feature type="compositionally biased region" description="Acidic residues" evidence="4">
    <location>
        <begin position="743"/>
        <end position="755"/>
    </location>
</feature>
<proteinExistence type="predicted"/>
<dbReference type="GO" id="GO:0010997">
    <property type="term" value="F:anaphase-promoting complex binding"/>
    <property type="evidence" value="ECO:0007669"/>
    <property type="project" value="TreeGrafter"/>
</dbReference>